<reference evidence="1" key="1">
    <citation type="submission" date="2018-05" db="EMBL/GenBank/DDBJ databases">
        <authorList>
            <person name="Lanie J.A."/>
            <person name="Ng W.-L."/>
            <person name="Kazmierczak K.M."/>
            <person name="Andrzejewski T.M."/>
            <person name="Davidsen T.M."/>
            <person name="Wayne K.J."/>
            <person name="Tettelin H."/>
            <person name="Glass J.I."/>
            <person name="Rusch D."/>
            <person name="Podicherti R."/>
            <person name="Tsui H.-C.T."/>
            <person name="Winkler M.E."/>
        </authorList>
    </citation>
    <scope>NUCLEOTIDE SEQUENCE</scope>
</reference>
<feature type="non-terminal residue" evidence="1">
    <location>
        <position position="1"/>
    </location>
</feature>
<evidence type="ECO:0000313" key="1">
    <source>
        <dbReference type="EMBL" id="SVA22904.1"/>
    </source>
</evidence>
<accession>A0A381U4B5</accession>
<dbReference type="AlphaFoldDB" id="A0A381U4B5"/>
<protein>
    <submittedName>
        <fullName evidence="1">Uncharacterized protein</fullName>
    </submittedName>
</protein>
<dbReference type="EMBL" id="UINC01005685">
    <property type="protein sequence ID" value="SVA22904.1"/>
    <property type="molecule type" value="Genomic_DNA"/>
</dbReference>
<name>A0A381U4B5_9ZZZZ</name>
<gene>
    <name evidence="1" type="ORF">METZ01_LOCUS75758</name>
</gene>
<organism evidence="1">
    <name type="scientific">marine metagenome</name>
    <dbReference type="NCBI Taxonomy" id="408172"/>
    <lineage>
        <taxon>unclassified sequences</taxon>
        <taxon>metagenomes</taxon>
        <taxon>ecological metagenomes</taxon>
    </lineage>
</organism>
<sequence length="25" mass="2976">NQATTRRILLLMMTRLIKVSGLWFI</sequence>
<proteinExistence type="predicted"/>